<dbReference type="AlphaFoldDB" id="K0SS10"/>
<reference evidence="3 4" key="1">
    <citation type="journal article" date="2012" name="Genome Biol.">
        <title>Genome and low-iron response of an oceanic diatom adapted to chronic iron limitation.</title>
        <authorList>
            <person name="Lommer M."/>
            <person name="Specht M."/>
            <person name="Roy A.S."/>
            <person name="Kraemer L."/>
            <person name="Andreson R."/>
            <person name="Gutowska M.A."/>
            <person name="Wolf J."/>
            <person name="Bergner S.V."/>
            <person name="Schilhabel M.B."/>
            <person name="Klostermeier U.C."/>
            <person name="Beiko R.G."/>
            <person name="Rosenstiel P."/>
            <person name="Hippler M."/>
            <person name="Laroche J."/>
        </authorList>
    </citation>
    <scope>NUCLEOTIDE SEQUENCE [LARGE SCALE GENOMIC DNA]</scope>
    <source>
        <strain evidence="3 4">CCMP1005</strain>
    </source>
</reference>
<feature type="domain" description="DEAD-box helicase OB fold" evidence="2">
    <location>
        <begin position="9"/>
        <end position="54"/>
    </location>
</feature>
<evidence type="ECO:0000256" key="1">
    <source>
        <dbReference type="SAM" id="MobiDB-lite"/>
    </source>
</evidence>
<accession>K0SS10</accession>
<proteinExistence type="predicted"/>
<dbReference type="EMBL" id="AGNL01012707">
    <property type="protein sequence ID" value="EJK67734.1"/>
    <property type="molecule type" value="Genomic_DNA"/>
</dbReference>
<feature type="compositionally biased region" description="Basic and acidic residues" evidence="1">
    <location>
        <begin position="77"/>
        <end position="111"/>
    </location>
</feature>
<feature type="compositionally biased region" description="Basic residues" evidence="1">
    <location>
        <begin position="125"/>
        <end position="136"/>
    </location>
</feature>
<organism evidence="3 4">
    <name type="scientific">Thalassiosira oceanica</name>
    <name type="common">Marine diatom</name>
    <dbReference type="NCBI Taxonomy" id="159749"/>
    <lineage>
        <taxon>Eukaryota</taxon>
        <taxon>Sar</taxon>
        <taxon>Stramenopiles</taxon>
        <taxon>Ochrophyta</taxon>
        <taxon>Bacillariophyta</taxon>
        <taxon>Coscinodiscophyceae</taxon>
        <taxon>Thalassiosirophycidae</taxon>
        <taxon>Thalassiosirales</taxon>
        <taxon>Thalassiosiraceae</taxon>
        <taxon>Thalassiosira</taxon>
    </lineage>
</organism>
<keyword evidence="4" id="KW-1185">Reference proteome</keyword>
<sequence>MLSGIPSALHPSSALFGLGYTPDYVCYHELISTTKEYMSCVTAVEGEWLAELGPMFFSIKESYESALKRRQRERADALKMEQEMKNKKAEEEREKKEIQARTDSTISRRSEYATPGRQSSATPKFGRKKKRGRLGF</sequence>
<evidence type="ECO:0000313" key="3">
    <source>
        <dbReference type="EMBL" id="EJK67734.1"/>
    </source>
</evidence>
<gene>
    <name evidence="3" type="ORF">THAOC_11199</name>
</gene>
<dbReference type="eggNOG" id="KOG0924">
    <property type="taxonomic scope" value="Eukaryota"/>
</dbReference>
<feature type="region of interest" description="Disordered" evidence="1">
    <location>
        <begin position="77"/>
        <end position="136"/>
    </location>
</feature>
<comment type="caution">
    <text evidence="3">The sequence shown here is derived from an EMBL/GenBank/DDBJ whole genome shotgun (WGS) entry which is preliminary data.</text>
</comment>
<dbReference type="Proteomes" id="UP000266841">
    <property type="component" value="Unassembled WGS sequence"/>
</dbReference>
<dbReference type="InterPro" id="IPR011709">
    <property type="entry name" value="DEAD-box_helicase_OB_fold"/>
</dbReference>
<dbReference type="OrthoDB" id="10253254at2759"/>
<protein>
    <recommendedName>
        <fullName evidence="2">DEAD-box helicase OB fold domain-containing protein</fullName>
    </recommendedName>
</protein>
<name>K0SS10_THAOC</name>
<dbReference type="Pfam" id="PF07717">
    <property type="entry name" value="OB_NTP_bind"/>
    <property type="match status" value="1"/>
</dbReference>
<evidence type="ECO:0000259" key="2">
    <source>
        <dbReference type="Pfam" id="PF07717"/>
    </source>
</evidence>
<evidence type="ECO:0000313" key="4">
    <source>
        <dbReference type="Proteomes" id="UP000266841"/>
    </source>
</evidence>